<keyword evidence="3" id="KW-1185">Reference proteome</keyword>
<dbReference type="InterPro" id="IPR036397">
    <property type="entry name" value="RNaseH_sf"/>
</dbReference>
<protein>
    <submittedName>
        <fullName evidence="2">DNA polymerase-3 subunit epsilon</fullName>
        <ecNumber evidence="2">2.7.7.7</ecNumber>
    </submittedName>
</protein>
<accession>A0A931E3N2</accession>
<dbReference type="EC" id="2.7.7.7" evidence="2"/>
<dbReference type="InterPro" id="IPR012337">
    <property type="entry name" value="RNaseH-like_sf"/>
</dbReference>
<evidence type="ECO:0000313" key="2">
    <source>
        <dbReference type="EMBL" id="MBG6122561.1"/>
    </source>
</evidence>
<dbReference type="GO" id="GO:0003887">
    <property type="term" value="F:DNA-directed DNA polymerase activity"/>
    <property type="evidence" value="ECO:0007669"/>
    <property type="project" value="UniProtKB-EC"/>
</dbReference>
<dbReference type="Gene3D" id="3.30.420.10">
    <property type="entry name" value="Ribonuclease H-like superfamily/Ribonuclease H"/>
    <property type="match status" value="1"/>
</dbReference>
<dbReference type="EMBL" id="JADOUE010000001">
    <property type="protein sequence ID" value="MBG6122561.1"/>
    <property type="molecule type" value="Genomic_DNA"/>
</dbReference>
<evidence type="ECO:0000313" key="3">
    <source>
        <dbReference type="Proteomes" id="UP000658613"/>
    </source>
</evidence>
<gene>
    <name evidence="2" type="ORF">IW254_001530</name>
</gene>
<feature type="region of interest" description="Disordered" evidence="1">
    <location>
        <begin position="161"/>
        <end position="185"/>
    </location>
</feature>
<keyword evidence="2" id="KW-0548">Nucleotidyltransferase</keyword>
<keyword evidence="2" id="KW-0808">Transferase</keyword>
<dbReference type="Proteomes" id="UP000658613">
    <property type="component" value="Unassembled WGS sequence"/>
</dbReference>
<sequence length="330" mass="35743">MVSAIDYPFVAVYLQATGIHPSSGHLLTLDAVAFDAEGNVGEDFHAVFNPVTDPGPLHNHGVPRSDFCQAPRFSRSLKKLDKLIDGRTLILHDAPTSWGFIVAEARRAMNAAARANRKRNGRRRQRVGHVPTPKVIVDTLASARLQGVIPVDQRLEAVARDSGLTVEPPTASAERAARAEEETSRSRTHTLIELYRCLAASGELATRSPEELAPDRFGLQRARIRVDAHKASPEVDNPGPYSPVTGLKPGMEVVITDDVQTCHDDLIQAALDAQLTYSEKVTRETSLVVTNASDPAALRGKAMHAQRKEIPLLTDSQFTAAVAAVSDPAH</sequence>
<dbReference type="RefSeq" id="WP_196824935.1">
    <property type="nucleotide sequence ID" value="NZ_CP046980.1"/>
</dbReference>
<feature type="compositionally biased region" description="Basic and acidic residues" evidence="1">
    <location>
        <begin position="175"/>
        <end position="185"/>
    </location>
</feature>
<comment type="caution">
    <text evidence="2">The sequence shown here is derived from an EMBL/GenBank/DDBJ whole genome shotgun (WGS) entry which is preliminary data.</text>
</comment>
<dbReference type="AlphaFoldDB" id="A0A931E3N2"/>
<reference evidence="2" key="1">
    <citation type="submission" date="2020-11" db="EMBL/GenBank/DDBJ databases">
        <title>Sequencing the genomes of 1000 actinobacteria strains.</title>
        <authorList>
            <person name="Klenk H.-P."/>
        </authorList>
    </citation>
    <scope>NUCLEOTIDE SEQUENCE</scope>
    <source>
        <strain evidence="2">DSM 45632</strain>
    </source>
</reference>
<proteinExistence type="predicted"/>
<organism evidence="2 3">
    <name type="scientific">Corynebacterium aquatimens</name>
    <dbReference type="NCBI Taxonomy" id="1190508"/>
    <lineage>
        <taxon>Bacteria</taxon>
        <taxon>Bacillati</taxon>
        <taxon>Actinomycetota</taxon>
        <taxon>Actinomycetes</taxon>
        <taxon>Mycobacteriales</taxon>
        <taxon>Corynebacteriaceae</taxon>
        <taxon>Corynebacterium</taxon>
    </lineage>
</organism>
<dbReference type="SUPFAM" id="SSF53098">
    <property type="entry name" value="Ribonuclease H-like"/>
    <property type="match status" value="1"/>
</dbReference>
<evidence type="ECO:0000256" key="1">
    <source>
        <dbReference type="SAM" id="MobiDB-lite"/>
    </source>
</evidence>
<name>A0A931E3N2_9CORY</name>
<dbReference type="GO" id="GO:0003676">
    <property type="term" value="F:nucleic acid binding"/>
    <property type="evidence" value="ECO:0007669"/>
    <property type="project" value="InterPro"/>
</dbReference>